<dbReference type="RefSeq" id="XP_040685246.1">
    <property type="nucleotide sequence ID" value="XM_040836562.1"/>
</dbReference>
<reference evidence="2" key="1">
    <citation type="journal article" date="2017" name="Genome Biol.">
        <title>Comparative genomics reveals high biological diversity and specific adaptations in the industrially and medically important fungal genus Aspergillus.</title>
        <authorList>
            <person name="de Vries R.P."/>
            <person name="Riley R."/>
            <person name="Wiebenga A."/>
            <person name="Aguilar-Osorio G."/>
            <person name="Amillis S."/>
            <person name="Uchima C.A."/>
            <person name="Anderluh G."/>
            <person name="Asadollahi M."/>
            <person name="Askin M."/>
            <person name="Barry K."/>
            <person name="Battaglia E."/>
            <person name="Bayram O."/>
            <person name="Benocci T."/>
            <person name="Braus-Stromeyer S.A."/>
            <person name="Caldana C."/>
            <person name="Canovas D."/>
            <person name="Cerqueira G.C."/>
            <person name="Chen F."/>
            <person name="Chen W."/>
            <person name="Choi C."/>
            <person name="Clum A."/>
            <person name="Dos Santos R.A."/>
            <person name="Damasio A.R."/>
            <person name="Diallinas G."/>
            <person name="Emri T."/>
            <person name="Fekete E."/>
            <person name="Flipphi M."/>
            <person name="Freyberg S."/>
            <person name="Gallo A."/>
            <person name="Gournas C."/>
            <person name="Habgood R."/>
            <person name="Hainaut M."/>
            <person name="Harispe M.L."/>
            <person name="Henrissat B."/>
            <person name="Hilden K.S."/>
            <person name="Hope R."/>
            <person name="Hossain A."/>
            <person name="Karabika E."/>
            <person name="Karaffa L."/>
            <person name="Karanyi Z."/>
            <person name="Krasevec N."/>
            <person name="Kuo A."/>
            <person name="Kusch H."/>
            <person name="LaButti K."/>
            <person name="Lagendijk E.L."/>
            <person name="Lapidus A."/>
            <person name="Levasseur A."/>
            <person name="Lindquist E."/>
            <person name="Lipzen A."/>
            <person name="Logrieco A.F."/>
            <person name="MacCabe A."/>
            <person name="Maekelae M.R."/>
            <person name="Malavazi I."/>
            <person name="Melin P."/>
            <person name="Meyer V."/>
            <person name="Mielnichuk N."/>
            <person name="Miskei M."/>
            <person name="Molnar A.P."/>
            <person name="Mule G."/>
            <person name="Ngan C.Y."/>
            <person name="Orejas M."/>
            <person name="Orosz E."/>
            <person name="Ouedraogo J.P."/>
            <person name="Overkamp K.M."/>
            <person name="Park H.-S."/>
            <person name="Perrone G."/>
            <person name="Piumi F."/>
            <person name="Punt P.J."/>
            <person name="Ram A.F."/>
            <person name="Ramon A."/>
            <person name="Rauscher S."/>
            <person name="Record E."/>
            <person name="Riano-Pachon D.M."/>
            <person name="Robert V."/>
            <person name="Roehrig J."/>
            <person name="Ruller R."/>
            <person name="Salamov A."/>
            <person name="Salih N.S."/>
            <person name="Samson R.A."/>
            <person name="Sandor E."/>
            <person name="Sanguinetti M."/>
            <person name="Schuetze T."/>
            <person name="Sepcic K."/>
            <person name="Shelest E."/>
            <person name="Sherlock G."/>
            <person name="Sophianopoulou V."/>
            <person name="Squina F.M."/>
            <person name="Sun H."/>
            <person name="Susca A."/>
            <person name="Todd R.B."/>
            <person name="Tsang A."/>
            <person name="Unkles S.E."/>
            <person name="van de Wiele N."/>
            <person name="van Rossen-Uffink D."/>
            <person name="Oliveira J.V."/>
            <person name="Vesth T.C."/>
            <person name="Visser J."/>
            <person name="Yu J.-H."/>
            <person name="Zhou M."/>
            <person name="Andersen M.R."/>
            <person name="Archer D.B."/>
            <person name="Baker S.E."/>
            <person name="Benoit I."/>
            <person name="Brakhage A.A."/>
            <person name="Braus G.H."/>
            <person name="Fischer R."/>
            <person name="Frisvad J.C."/>
            <person name="Goldman G.H."/>
            <person name="Houbraken J."/>
            <person name="Oakley B."/>
            <person name="Pocsi I."/>
            <person name="Scazzocchio C."/>
            <person name="Seiboth B."/>
            <person name="vanKuyk P.A."/>
            <person name="Wortman J."/>
            <person name="Dyer P.S."/>
            <person name="Grigoriev I.V."/>
        </authorList>
    </citation>
    <scope>NUCLEOTIDE SEQUENCE [LARGE SCALE GENOMIC DNA]</scope>
    <source>
        <strain evidence="2">DTO 134E9</strain>
    </source>
</reference>
<evidence type="ECO:0008006" key="3">
    <source>
        <dbReference type="Google" id="ProtNLM"/>
    </source>
</evidence>
<dbReference type="Proteomes" id="UP000184383">
    <property type="component" value="Unassembled WGS sequence"/>
</dbReference>
<dbReference type="STRING" id="1073089.A0A1L9R9I8"/>
<protein>
    <recommendedName>
        <fullName evidence="3">N-acetylglucosamine-induced protein 1</fullName>
    </recommendedName>
</protein>
<evidence type="ECO:0000313" key="2">
    <source>
        <dbReference type="Proteomes" id="UP000184383"/>
    </source>
</evidence>
<organism evidence="1 2">
    <name type="scientific">Aspergillus wentii DTO 134E9</name>
    <dbReference type="NCBI Taxonomy" id="1073089"/>
    <lineage>
        <taxon>Eukaryota</taxon>
        <taxon>Fungi</taxon>
        <taxon>Dikarya</taxon>
        <taxon>Ascomycota</taxon>
        <taxon>Pezizomycotina</taxon>
        <taxon>Eurotiomycetes</taxon>
        <taxon>Eurotiomycetidae</taxon>
        <taxon>Eurotiales</taxon>
        <taxon>Aspergillaceae</taxon>
        <taxon>Aspergillus</taxon>
        <taxon>Aspergillus subgen. Cremei</taxon>
    </lineage>
</organism>
<dbReference type="AlphaFoldDB" id="A0A1L9R9I8"/>
<dbReference type="PANTHER" id="PTHR35020:SF2">
    <property type="entry name" value="N-ACETYLGLUCOSAMINE-INDUCED PROTEIN 1"/>
    <property type="match status" value="1"/>
</dbReference>
<accession>A0A1L9R9I8</accession>
<keyword evidence="2" id="KW-1185">Reference proteome</keyword>
<dbReference type="EMBL" id="KV878216">
    <property type="protein sequence ID" value="OJJ31569.1"/>
    <property type="molecule type" value="Genomic_DNA"/>
</dbReference>
<sequence length="202" mass="23177">MTDEEYVSHDWEDLKGIIARNDLGALKRKPSDLARYLAWSSETKRQFGSIMNFICQVRLQWHLPGNPSAIADSGAVLPFKNPIPFADPSDYKILHNDWPYGMAPGITHLVVWSRTPIPVKEDGDGDMTDESRSLIEGFIQRTFVNRLAKEPEIFQDPQEHVLWFKNWTALQSVRALDHAHILVRDVPNEIIYEWTGESPPKN</sequence>
<evidence type="ECO:0000313" key="1">
    <source>
        <dbReference type="EMBL" id="OJJ31569.1"/>
    </source>
</evidence>
<dbReference type="GeneID" id="63752410"/>
<gene>
    <name evidence="1" type="ORF">ASPWEDRAFT_45532</name>
</gene>
<dbReference type="VEuPathDB" id="FungiDB:ASPWEDRAFT_45532"/>
<proteinExistence type="predicted"/>
<dbReference type="OrthoDB" id="498286at2759"/>
<dbReference type="GO" id="GO:0006044">
    <property type="term" value="P:N-acetylglucosamine metabolic process"/>
    <property type="evidence" value="ECO:0007669"/>
    <property type="project" value="TreeGrafter"/>
</dbReference>
<name>A0A1L9R9I8_ASPWE</name>
<dbReference type="InterPro" id="IPR022036">
    <property type="entry name" value="DUF3605"/>
</dbReference>
<dbReference type="PANTHER" id="PTHR35020">
    <property type="entry name" value="N-ACETYLGLUCOSAMINE-INDUCED PROTEIN 1"/>
    <property type="match status" value="1"/>
</dbReference>
<dbReference type="GO" id="GO:0005737">
    <property type="term" value="C:cytoplasm"/>
    <property type="evidence" value="ECO:0007669"/>
    <property type="project" value="TreeGrafter"/>
</dbReference>
<dbReference type="Pfam" id="PF12239">
    <property type="entry name" value="DUF3605"/>
    <property type="match status" value="1"/>
</dbReference>